<dbReference type="OrthoDB" id="913203at2759"/>
<reference evidence="3" key="1">
    <citation type="journal article" date="2019" name="Plant Biotechnol. J.">
        <title>Genome sequencing of the Australian wild diploid species Gossypium australe highlights disease resistance and delayed gland morphogenesis.</title>
        <authorList>
            <person name="Cai Y."/>
            <person name="Cai X."/>
            <person name="Wang Q."/>
            <person name="Wang P."/>
            <person name="Zhang Y."/>
            <person name="Cai C."/>
            <person name="Xu Y."/>
            <person name="Wang K."/>
            <person name="Zhou Z."/>
            <person name="Wang C."/>
            <person name="Geng S."/>
            <person name="Li B."/>
            <person name="Dong Q."/>
            <person name="Hou Y."/>
            <person name="Wang H."/>
            <person name="Ai P."/>
            <person name="Liu Z."/>
            <person name="Yi F."/>
            <person name="Sun M."/>
            <person name="An G."/>
            <person name="Cheng J."/>
            <person name="Zhang Y."/>
            <person name="Shi Q."/>
            <person name="Xie Y."/>
            <person name="Shi X."/>
            <person name="Chang Y."/>
            <person name="Huang F."/>
            <person name="Chen Y."/>
            <person name="Hong S."/>
            <person name="Mi L."/>
            <person name="Sun Q."/>
            <person name="Zhang L."/>
            <person name="Zhou B."/>
            <person name="Peng R."/>
            <person name="Zhang X."/>
            <person name="Liu F."/>
        </authorList>
    </citation>
    <scope>NUCLEOTIDE SEQUENCE [LARGE SCALE GENOMIC DNA]</scope>
    <source>
        <strain evidence="3">cv. PA1801</strain>
    </source>
</reference>
<evidence type="ECO:0000313" key="2">
    <source>
        <dbReference type="EMBL" id="KAA3466577.1"/>
    </source>
</evidence>
<dbReference type="EMBL" id="SMMG02000007">
    <property type="protein sequence ID" value="KAA3466577.1"/>
    <property type="molecule type" value="Genomic_DNA"/>
</dbReference>
<name>A0A5B6VBR0_9ROSI</name>
<accession>A0A5B6VBR0</accession>
<evidence type="ECO:0000256" key="1">
    <source>
        <dbReference type="SAM" id="MobiDB-lite"/>
    </source>
</evidence>
<gene>
    <name evidence="2" type="ORF">EPI10_001660</name>
</gene>
<organism evidence="2 3">
    <name type="scientific">Gossypium australe</name>
    <dbReference type="NCBI Taxonomy" id="47621"/>
    <lineage>
        <taxon>Eukaryota</taxon>
        <taxon>Viridiplantae</taxon>
        <taxon>Streptophyta</taxon>
        <taxon>Embryophyta</taxon>
        <taxon>Tracheophyta</taxon>
        <taxon>Spermatophyta</taxon>
        <taxon>Magnoliopsida</taxon>
        <taxon>eudicotyledons</taxon>
        <taxon>Gunneridae</taxon>
        <taxon>Pentapetalae</taxon>
        <taxon>rosids</taxon>
        <taxon>malvids</taxon>
        <taxon>Malvales</taxon>
        <taxon>Malvaceae</taxon>
        <taxon>Malvoideae</taxon>
        <taxon>Gossypium</taxon>
    </lineage>
</organism>
<dbReference type="AlphaFoldDB" id="A0A5B6VBR0"/>
<comment type="caution">
    <text evidence="2">The sequence shown here is derived from an EMBL/GenBank/DDBJ whole genome shotgun (WGS) entry which is preliminary data.</text>
</comment>
<evidence type="ECO:0000313" key="3">
    <source>
        <dbReference type="Proteomes" id="UP000325315"/>
    </source>
</evidence>
<sequence length="114" mass="13185">MNPNRAMADDVESNTRASIDGVAQSESRPISGTHVGEAKKAFFQMMNEWFTEADKFKATVDDNHERAEFWLENTIRVFDELSCTPAECVKYTVSLLRDTTYQWWNTLIFVVPRE</sequence>
<proteinExistence type="predicted"/>
<protein>
    <submittedName>
        <fullName evidence="2">Chaperone surA</fullName>
    </submittedName>
</protein>
<keyword evidence="3" id="KW-1185">Reference proteome</keyword>
<dbReference type="Proteomes" id="UP000325315">
    <property type="component" value="Unassembled WGS sequence"/>
</dbReference>
<feature type="region of interest" description="Disordered" evidence="1">
    <location>
        <begin position="1"/>
        <end position="30"/>
    </location>
</feature>